<sequence>MSNKAVFHFFLLIFLCACGGQVPPDATPDIITEKTLHDTDDPAIWVHPENPAQSVIFGTDKDTDGAIYAFGLDGKVIENKTLRNLKRPNNVDIEYGFAINDSVSTDIMVFTERERNQIRIFSVPDMKPLDQGGVPVFKDEKNPDYRLPMGISLYKSPIDQAVYAFVGRKSGPATGYIYQYVLESKGNGSLSARLVRKFGKFSGKKEIEAIAVDDLNGFVYYADEGVCIRKYHADPALGNEEISCFGGEYFEQDIEGIALTTWPESENYLIVSDQQRNQFNIFSARDNSFVKSINLGTVDTDGCEVTTIGLGTRFPNGLFVAMHNEREFFFYDLKMLGLP</sequence>
<organism evidence="3 4">
    <name type="scientific">Poritiphilus flavus</name>
    <dbReference type="NCBI Taxonomy" id="2697053"/>
    <lineage>
        <taxon>Bacteria</taxon>
        <taxon>Pseudomonadati</taxon>
        <taxon>Bacteroidota</taxon>
        <taxon>Flavobacteriia</taxon>
        <taxon>Flavobacteriales</taxon>
        <taxon>Flavobacteriaceae</taxon>
        <taxon>Poritiphilus</taxon>
    </lineage>
</organism>
<keyword evidence="4" id="KW-1185">Reference proteome</keyword>
<dbReference type="InterPro" id="IPR011042">
    <property type="entry name" value="6-blade_b-propeller_TolB-like"/>
</dbReference>
<feature type="domain" description="BPP" evidence="2">
    <location>
        <begin position="16"/>
        <end position="339"/>
    </location>
</feature>
<accession>A0A6L9ED02</accession>
<keyword evidence="1" id="KW-0732">Signal</keyword>
<dbReference type="Pfam" id="PF02333">
    <property type="entry name" value="Phytase"/>
    <property type="match status" value="1"/>
</dbReference>
<evidence type="ECO:0000259" key="2">
    <source>
        <dbReference type="PROSITE" id="PS51662"/>
    </source>
</evidence>
<dbReference type="InterPro" id="IPR003431">
    <property type="entry name" value="B-propeller_Phytase"/>
</dbReference>
<comment type="caution">
    <text evidence="3">The sequence shown here is derived from an EMBL/GenBank/DDBJ whole genome shotgun (WGS) entry which is preliminary data.</text>
</comment>
<dbReference type="EMBL" id="WXYO01000005">
    <property type="protein sequence ID" value="NAS12630.1"/>
    <property type="molecule type" value="Genomic_DNA"/>
</dbReference>
<name>A0A6L9ED02_9FLAO</name>
<dbReference type="PROSITE" id="PS51257">
    <property type="entry name" value="PROKAR_LIPOPROTEIN"/>
    <property type="match status" value="1"/>
</dbReference>
<gene>
    <name evidence="3" type="ORF">GTQ38_11495</name>
</gene>
<feature type="signal peptide" evidence="1">
    <location>
        <begin position="1"/>
        <end position="19"/>
    </location>
</feature>
<dbReference type="SUPFAM" id="SSF50956">
    <property type="entry name" value="Thermostable phytase (3-phytase)"/>
    <property type="match status" value="1"/>
</dbReference>
<proteinExistence type="predicted"/>
<feature type="chain" id="PRO_5026685857" evidence="1">
    <location>
        <begin position="20"/>
        <end position="339"/>
    </location>
</feature>
<dbReference type="GO" id="GO:0016158">
    <property type="term" value="F:inositol hexakisphosphate 3-phosphatase activity"/>
    <property type="evidence" value="ECO:0007669"/>
    <property type="project" value="InterPro"/>
</dbReference>
<protein>
    <submittedName>
        <fullName evidence="3">Phytase</fullName>
    </submittedName>
</protein>
<dbReference type="RefSeq" id="WP_161435662.1">
    <property type="nucleotide sequence ID" value="NZ_WXYO01000005.1"/>
</dbReference>
<dbReference type="Proteomes" id="UP000475249">
    <property type="component" value="Unassembled WGS sequence"/>
</dbReference>
<dbReference type="PROSITE" id="PS51662">
    <property type="entry name" value="BP_PHYTASE"/>
    <property type="match status" value="1"/>
</dbReference>
<evidence type="ECO:0000313" key="3">
    <source>
        <dbReference type="EMBL" id="NAS12630.1"/>
    </source>
</evidence>
<evidence type="ECO:0000256" key="1">
    <source>
        <dbReference type="SAM" id="SignalP"/>
    </source>
</evidence>
<dbReference type="AlphaFoldDB" id="A0A6L9ED02"/>
<reference evidence="3 4" key="1">
    <citation type="submission" date="2020-01" db="EMBL/GenBank/DDBJ databases">
        <title>Bacteria diversity of Porities sp.</title>
        <authorList>
            <person name="Wang G."/>
        </authorList>
    </citation>
    <scope>NUCLEOTIDE SEQUENCE [LARGE SCALE GENOMIC DNA]</scope>
    <source>
        <strain evidence="3 4">R33</strain>
    </source>
</reference>
<dbReference type="Gene3D" id="2.120.10.30">
    <property type="entry name" value="TolB, C-terminal domain"/>
    <property type="match status" value="1"/>
</dbReference>
<evidence type="ECO:0000313" key="4">
    <source>
        <dbReference type="Proteomes" id="UP000475249"/>
    </source>
</evidence>